<feature type="region of interest" description="Disordered" evidence="5">
    <location>
        <begin position="70"/>
        <end position="104"/>
    </location>
</feature>
<dbReference type="SMART" id="SM00184">
    <property type="entry name" value="RING"/>
    <property type="match status" value="1"/>
</dbReference>
<evidence type="ECO:0000256" key="2">
    <source>
        <dbReference type="ARBA" id="ARBA00022771"/>
    </source>
</evidence>
<dbReference type="Gene3D" id="3.30.40.10">
    <property type="entry name" value="Zinc/RING finger domain, C3HC4 (zinc finger)"/>
    <property type="match status" value="2"/>
</dbReference>
<evidence type="ECO:0000256" key="3">
    <source>
        <dbReference type="ARBA" id="ARBA00022833"/>
    </source>
</evidence>
<keyword evidence="1 4" id="KW-0479">Metal-binding</keyword>
<accession>A0ABP0D7W4</accession>
<dbReference type="PROSITE" id="PS50089">
    <property type="entry name" value="ZF_RING_2"/>
    <property type="match status" value="1"/>
</dbReference>
<evidence type="ECO:0000313" key="9">
    <source>
        <dbReference type="Proteomes" id="UP001642502"/>
    </source>
</evidence>
<keyword evidence="9" id="KW-1185">Reference proteome</keyword>
<dbReference type="Proteomes" id="UP001642502">
    <property type="component" value="Unassembled WGS sequence"/>
</dbReference>
<proteinExistence type="predicted"/>
<organism evidence="8 9">
    <name type="scientific">Sporothrix epigloea</name>
    <dbReference type="NCBI Taxonomy" id="1892477"/>
    <lineage>
        <taxon>Eukaryota</taxon>
        <taxon>Fungi</taxon>
        <taxon>Dikarya</taxon>
        <taxon>Ascomycota</taxon>
        <taxon>Pezizomycotina</taxon>
        <taxon>Sordariomycetes</taxon>
        <taxon>Sordariomycetidae</taxon>
        <taxon>Ophiostomatales</taxon>
        <taxon>Ophiostomataceae</taxon>
        <taxon>Sporothrix</taxon>
    </lineage>
</organism>
<feature type="region of interest" description="Disordered" evidence="5">
    <location>
        <begin position="136"/>
        <end position="158"/>
    </location>
</feature>
<evidence type="ECO:0008006" key="10">
    <source>
        <dbReference type="Google" id="ProtNLM"/>
    </source>
</evidence>
<feature type="compositionally biased region" description="Low complexity" evidence="5">
    <location>
        <begin position="669"/>
        <end position="679"/>
    </location>
</feature>
<feature type="compositionally biased region" description="Basic and acidic residues" evidence="5">
    <location>
        <begin position="701"/>
        <end position="711"/>
    </location>
</feature>
<comment type="caution">
    <text evidence="8">The sequence shown here is derived from an EMBL/GenBank/DDBJ whole genome shotgun (WGS) entry which is preliminary data.</text>
</comment>
<evidence type="ECO:0000256" key="1">
    <source>
        <dbReference type="ARBA" id="ARBA00022723"/>
    </source>
</evidence>
<evidence type="ECO:0000259" key="6">
    <source>
        <dbReference type="PROSITE" id="PS50089"/>
    </source>
</evidence>
<feature type="compositionally biased region" description="Polar residues" evidence="5">
    <location>
        <begin position="139"/>
        <end position="158"/>
    </location>
</feature>
<dbReference type="PROSITE" id="PS50145">
    <property type="entry name" value="ZF_TRAF"/>
    <property type="match status" value="1"/>
</dbReference>
<evidence type="ECO:0000259" key="7">
    <source>
        <dbReference type="PROSITE" id="PS50145"/>
    </source>
</evidence>
<dbReference type="InterPro" id="IPR001841">
    <property type="entry name" value="Znf_RING"/>
</dbReference>
<dbReference type="InterPro" id="IPR001293">
    <property type="entry name" value="Znf_TRAF"/>
</dbReference>
<reference evidence="8 9" key="1">
    <citation type="submission" date="2024-01" db="EMBL/GenBank/DDBJ databases">
        <authorList>
            <person name="Allen C."/>
            <person name="Tagirdzhanova G."/>
        </authorList>
    </citation>
    <scope>NUCLEOTIDE SEQUENCE [LARGE SCALE GENOMIC DNA]</scope>
    <source>
        <strain evidence="8 9">CBS 119000</strain>
    </source>
</reference>
<gene>
    <name evidence="8" type="ORF">SEPCBS119000_000912</name>
</gene>
<evidence type="ECO:0000256" key="5">
    <source>
        <dbReference type="SAM" id="MobiDB-lite"/>
    </source>
</evidence>
<feature type="compositionally biased region" description="Low complexity" evidence="5">
    <location>
        <begin position="80"/>
        <end position="90"/>
    </location>
</feature>
<dbReference type="Pfam" id="PF13923">
    <property type="entry name" value="zf-C3HC4_2"/>
    <property type="match status" value="1"/>
</dbReference>
<name>A0ABP0D7W4_9PEZI</name>
<protein>
    <recommendedName>
        <fullName evidence="10">Traf-like signal protein</fullName>
    </recommendedName>
</protein>
<evidence type="ECO:0000256" key="4">
    <source>
        <dbReference type="PROSITE-ProRule" id="PRU00207"/>
    </source>
</evidence>
<keyword evidence="3 4" id="KW-0862">Zinc</keyword>
<dbReference type="PANTHER" id="PTHR10131:SF94">
    <property type="entry name" value="TNF RECEPTOR-ASSOCIATED FACTOR 4"/>
    <property type="match status" value="1"/>
</dbReference>
<feature type="region of interest" description="Disordered" evidence="5">
    <location>
        <begin position="669"/>
        <end position="711"/>
    </location>
</feature>
<dbReference type="EMBL" id="CAWUON010000006">
    <property type="protein sequence ID" value="CAK7264289.1"/>
    <property type="molecule type" value="Genomic_DNA"/>
</dbReference>
<dbReference type="SUPFAM" id="SSF57850">
    <property type="entry name" value="RING/U-box"/>
    <property type="match status" value="1"/>
</dbReference>
<dbReference type="Pfam" id="PF02176">
    <property type="entry name" value="zf-TRAF"/>
    <property type="match status" value="1"/>
</dbReference>
<keyword evidence="2 4" id="KW-0863">Zinc-finger</keyword>
<feature type="domain" description="RING-type" evidence="6">
    <location>
        <begin position="245"/>
        <end position="283"/>
    </location>
</feature>
<evidence type="ECO:0000313" key="8">
    <source>
        <dbReference type="EMBL" id="CAK7264289.1"/>
    </source>
</evidence>
<dbReference type="InterPro" id="IPR013083">
    <property type="entry name" value="Znf_RING/FYVE/PHD"/>
</dbReference>
<dbReference type="PANTHER" id="PTHR10131">
    <property type="entry name" value="TNF RECEPTOR ASSOCIATED FACTOR"/>
    <property type="match status" value="1"/>
</dbReference>
<dbReference type="InterPro" id="IPR017907">
    <property type="entry name" value="Znf_RING_CS"/>
</dbReference>
<feature type="zinc finger region" description="TRAF-type" evidence="4">
    <location>
        <begin position="386"/>
        <end position="431"/>
    </location>
</feature>
<sequence length="711" mass="78728">MPPPNTPENASELADQRRRAFAIADFGGPEQLRLAVLAQNAELAEGEPVVDSHPQIDTEDDQIMFDVHAETGPVDDPTSHQHISHSASSSFDLTPPSPRHQADDDELIADSLPPAIAADLQPSDYEADHEADYEANYAGNPQDSALSQNPHTSSEQINTLPAPADASLANSTRALSFTGEQQAVPLPESGPLPAAMPGTAFDATSLQRLILPGPESQPRGVKLKTPKIDWHSLEYVDTYDENLDCPICRGPLVQPQITTCFHIFCYKCLAQSLLVEDRCPIDRLPMRFFESTSGRIASRPAPHVISNQLDNLQVRCPNTRCNHVAARSSIEHHYNVDCSYTKIPCPDPSCMKLITRRFSTDGTCMHKIMRCTLCHKLVDMVDFDDHFAVYCSKRELQCTECLESVPRYSYEKHVRRCPERLIECRYSSSGCIYVAKQKYFGDHEEKCLPGIVMRMERAQRAEKNNLDLFMQDTHDRVCKLEGLLATWPPQLKNPPPPPPPPPMYELHTNAQPCTNPNQDAVLREYYDELAAGGVLARGENSDDTQPERPAAVNGSIAHHRAGVSDDPVYRMTTYVNSIDTKVEHLERYLGEVDVRQSQMFISELGPVKDQMLEMRSTINHMGMYVRWLVETMRQAHKETLEIGLPGEEGVAGGRTAAAAPITSTAASAAGTPVAAAPNSSRLGSSATVPRLRTSARISARRMGDRENPPRL</sequence>
<dbReference type="PROSITE" id="PS00518">
    <property type="entry name" value="ZF_RING_1"/>
    <property type="match status" value="1"/>
</dbReference>
<feature type="domain" description="TRAF-type" evidence="7">
    <location>
        <begin position="386"/>
        <end position="431"/>
    </location>
</feature>